<dbReference type="EMBL" id="GBXM01021277">
    <property type="protein sequence ID" value="JAH87300.1"/>
    <property type="molecule type" value="Transcribed_RNA"/>
</dbReference>
<accession>A0A0E9WCM9</accession>
<protein>
    <submittedName>
        <fullName evidence="1">Uncharacterized protein</fullName>
    </submittedName>
</protein>
<sequence>MMLRALVPLGQTLRFNTRMYRIIKMVFNGHWNLY</sequence>
<reference evidence="1" key="1">
    <citation type="submission" date="2014-11" db="EMBL/GenBank/DDBJ databases">
        <authorList>
            <person name="Amaro Gonzalez C."/>
        </authorList>
    </citation>
    <scope>NUCLEOTIDE SEQUENCE</scope>
</reference>
<name>A0A0E9WCM9_ANGAN</name>
<dbReference type="AlphaFoldDB" id="A0A0E9WCM9"/>
<reference evidence="1" key="2">
    <citation type="journal article" date="2015" name="Fish Shellfish Immunol.">
        <title>Early steps in the European eel (Anguilla anguilla)-Vibrio vulnificus interaction in the gills: Role of the RtxA13 toxin.</title>
        <authorList>
            <person name="Callol A."/>
            <person name="Pajuelo D."/>
            <person name="Ebbesson L."/>
            <person name="Teles M."/>
            <person name="MacKenzie S."/>
            <person name="Amaro C."/>
        </authorList>
    </citation>
    <scope>NUCLEOTIDE SEQUENCE</scope>
</reference>
<proteinExistence type="predicted"/>
<organism evidence="1">
    <name type="scientific">Anguilla anguilla</name>
    <name type="common">European freshwater eel</name>
    <name type="synonym">Muraena anguilla</name>
    <dbReference type="NCBI Taxonomy" id="7936"/>
    <lineage>
        <taxon>Eukaryota</taxon>
        <taxon>Metazoa</taxon>
        <taxon>Chordata</taxon>
        <taxon>Craniata</taxon>
        <taxon>Vertebrata</taxon>
        <taxon>Euteleostomi</taxon>
        <taxon>Actinopterygii</taxon>
        <taxon>Neopterygii</taxon>
        <taxon>Teleostei</taxon>
        <taxon>Anguilliformes</taxon>
        <taxon>Anguillidae</taxon>
        <taxon>Anguilla</taxon>
    </lineage>
</organism>
<evidence type="ECO:0000313" key="1">
    <source>
        <dbReference type="EMBL" id="JAH87300.1"/>
    </source>
</evidence>